<dbReference type="SUPFAM" id="SSF57756">
    <property type="entry name" value="Retrovirus zinc finger-like domains"/>
    <property type="match status" value="1"/>
</dbReference>
<dbReference type="InterPro" id="IPR025724">
    <property type="entry name" value="GAG-pre-integrase_dom"/>
</dbReference>
<keyword evidence="1" id="KW-0645">Protease</keyword>
<evidence type="ECO:0000313" key="16">
    <source>
        <dbReference type="Proteomes" id="UP001231189"/>
    </source>
</evidence>
<protein>
    <submittedName>
        <fullName evidence="15">Uncharacterized protein</fullName>
    </submittedName>
</protein>
<dbReference type="Gene3D" id="3.30.420.10">
    <property type="entry name" value="Ribonuclease H-like superfamily/Ribonuclease H"/>
    <property type="match status" value="1"/>
</dbReference>
<accession>A0AAD8W1L3</accession>
<dbReference type="GO" id="GO:0016779">
    <property type="term" value="F:nucleotidyltransferase activity"/>
    <property type="evidence" value="ECO:0007669"/>
    <property type="project" value="UniProtKB-KW"/>
</dbReference>
<evidence type="ECO:0000256" key="2">
    <source>
        <dbReference type="ARBA" id="ARBA00022679"/>
    </source>
</evidence>
<evidence type="ECO:0000256" key="4">
    <source>
        <dbReference type="ARBA" id="ARBA00022722"/>
    </source>
</evidence>
<keyword evidence="9" id="KW-0863">Zinc-finger</keyword>
<dbReference type="SMART" id="SM00343">
    <property type="entry name" value="ZnF_C2HC"/>
    <property type="match status" value="1"/>
</dbReference>
<dbReference type="InterPro" id="IPR001584">
    <property type="entry name" value="Integrase_cat-core"/>
</dbReference>
<dbReference type="Pfam" id="PF13976">
    <property type="entry name" value="gag_pre-integrs"/>
    <property type="match status" value="1"/>
</dbReference>
<proteinExistence type="predicted"/>
<evidence type="ECO:0000256" key="1">
    <source>
        <dbReference type="ARBA" id="ARBA00022670"/>
    </source>
</evidence>
<dbReference type="Pfam" id="PF17919">
    <property type="entry name" value="RT_RNaseH_2"/>
    <property type="match status" value="1"/>
</dbReference>
<dbReference type="InterPro" id="IPR001878">
    <property type="entry name" value="Znf_CCHC"/>
</dbReference>
<dbReference type="Pfam" id="PF07727">
    <property type="entry name" value="RVT_2"/>
    <property type="match status" value="1"/>
</dbReference>
<keyword evidence="4" id="KW-0540">Nuclease</keyword>
<evidence type="ECO:0000256" key="7">
    <source>
        <dbReference type="ARBA" id="ARBA00023125"/>
    </source>
</evidence>
<keyword evidence="16" id="KW-1185">Reference proteome</keyword>
<dbReference type="PROSITE" id="PS50994">
    <property type="entry name" value="INTEGRASE"/>
    <property type="match status" value="1"/>
</dbReference>
<dbReference type="GO" id="GO:0015074">
    <property type="term" value="P:DNA integration"/>
    <property type="evidence" value="ECO:0007669"/>
    <property type="project" value="InterPro"/>
</dbReference>
<dbReference type="InterPro" id="IPR036875">
    <property type="entry name" value="Znf_CCHC_sf"/>
</dbReference>
<evidence type="ECO:0000259" key="12">
    <source>
        <dbReference type="PROSITE" id="PS50158"/>
    </source>
</evidence>
<keyword evidence="9" id="KW-0479">Metal-binding</keyword>
<gene>
    <name evidence="15" type="ORF">QYE76_005877</name>
</gene>
<dbReference type="CDD" id="cd00303">
    <property type="entry name" value="retropepsin_like"/>
    <property type="match status" value="1"/>
</dbReference>
<dbReference type="GO" id="GO:0004190">
    <property type="term" value="F:aspartic-type endopeptidase activity"/>
    <property type="evidence" value="ECO:0007669"/>
    <property type="project" value="UniProtKB-KW"/>
</dbReference>
<dbReference type="Proteomes" id="UP001231189">
    <property type="component" value="Unassembled WGS sequence"/>
</dbReference>
<dbReference type="Gene3D" id="2.40.70.10">
    <property type="entry name" value="Acid Proteases"/>
    <property type="match status" value="1"/>
</dbReference>
<dbReference type="Pfam" id="PF00665">
    <property type="entry name" value="rve"/>
    <property type="match status" value="1"/>
</dbReference>
<dbReference type="InterPro" id="IPR050951">
    <property type="entry name" value="Retrovirus_Pol_polyprotein"/>
</dbReference>
<feature type="compositionally biased region" description="Basic and acidic residues" evidence="11">
    <location>
        <begin position="864"/>
        <end position="886"/>
    </location>
</feature>
<keyword evidence="2" id="KW-0808">Transferase</keyword>
<evidence type="ECO:0000256" key="11">
    <source>
        <dbReference type="SAM" id="MobiDB-lite"/>
    </source>
</evidence>
<evidence type="ECO:0000256" key="5">
    <source>
        <dbReference type="ARBA" id="ARBA00022750"/>
    </source>
</evidence>
<dbReference type="SUPFAM" id="SSF56672">
    <property type="entry name" value="DNA/RNA polymerases"/>
    <property type="match status" value="2"/>
</dbReference>
<keyword evidence="9" id="KW-0862">Zinc</keyword>
<dbReference type="InterPro" id="IPR041577">
    <property type="entry name" value="RT_RNaseH_2"/>
</dbReference>
<evidence type="ECO:0000313" key="15">
    <source>
        <dbReference type="EMBL" id="KAK1631562.1"/>
    </source>
</evidence>
<dbReference type="InterPro" id="IPR054722">
    <property type="entry name" value="PolX-like_BBD"/>
</dbReference>
<dbReference type="PROSITE" id="PS50158">
    <property type="entry name" value="ZF_CCHC"/>
    <property type="match status" value="1"/>
</dbReference>
<feature type="domain" description="CCHC-type" evidence="12">
    <location>
        <begin position="350"/>
        <end position="365"/>
    </location>
</feature>
<keyword evidence="8" id="KW-0511">Multifunctional enzyme</keyword>
<dbReference type="CDD" id="cd09272">
    <property type="entry name" value="RNase_HI_RT_Ty1"/>
    <property type="match status" value="1"/>
</dbReference>
<dbReference type="InterPro" id="IPR000477">
    <property type="entry name" value="RT_dom"/>
</dbReference>
<dbReference type="Gene3D" id="3.30.70.270">
    <property type="match status" value="2"/>
</dbReference>
<sequence>CYMEDDHEDGAIDLGASPTMMEIMPEDDGDHVRALEMKIKGAKTKGPYHITYELHHLVMIGCDRFNKYIQRVQDSFAHADTKVALTSLACTDMVSEHVIPKDMASPINFNQFLEKEKLKSNGSNFTDWFRHVRIFLNGGNLQYVLDAPLGDPPAETETDEVKNVYATRKTRYSQVQCAILCSLESDLQKRFEHHDPHELMKELKTIFETHAAVECYEASKHFFSCMMEEGSSISEHMLVMTGHAKKLSDLGIVIPNRLGINRVLQSLPPSYKNFVMNYNMQNMNKEFPELFGMLKAAEIEIKKEHQVLMVNKTTSFKKQGKSKGKFKKGGKKAATPPVKPKSGPKPDAECYYCKEKGHWKRNCSKYLADLKSGLVKKKKEGISDIHVIDVHFTGSRSSTWVFDTGSVAHICNSKQELKNKRQLLKDEVTMRVGNGSKVNVIAVGTLPLHLPSGLVLSLNNCYYVPALSMNIISGSCLMQDGYSFKSENNGCSIFMNNIFYGRAPEKNGLFLLDLDSSDTHIHNIDAKRIKLNDNSTYMWHCRLGHIGVKRMKKLHTDGLLESLDFESLDRCEACLMGKMTKTPFSGMMERATDLLEIIHTDVCGPMSVASRGGYRYVLTFTDDLSRYGYIYLMKHKSETFEKFKEFQSEVENQRNKKIKFLRSDRGGEYLSYEFGMHLKKCGILSQLTPPGTPQRNGVSERRNRTLLDMVRSMMSLTDLPLSFWSYALETAAFTLNRAPSKSVETTPYELWFNKKPKLSFLKVWGCEAYVKKLQPDKLEPKAEKCVFIGYPKETIGYTFYHRSEGKIFVAKNGTFLEKEFLTKEVTGRKVELDEIEESLLVDQSSAVPENVPVPPTPATEEANDNDHETSNETATEPRRSTRDRATPDWYDPCLNVMIVDNNDEDPATYEEAMMSPDSNKWQEAMKSEMGSMYDNKVWTLVELPDSRKAVENKWIFKRKTDADGNITVYKARLVAKGFRQIQGVDYDETFSPVAKLKSVRILLAIAAFFDYEIWQMDVKTAFLNGDIEEELYMVQPKGFVDPKNADKVCKLQRSIYGLKQASRSWNRRFDKVIKDFGFIQCHGEACIYKKVSGSSVAFLILYVDDILLIGNDIELLSSVKGYLNNSFSMKDLGEASYILGIKIYRDRSRRLIGLSQSTYLDKILKKFRMDESKKGFLPMLPGKVLSKTQGPATAEERERMSQIPYASAVGSIMYAMLCTRPDIAHAVSLTSRYQSDPGMEHWTAVKNILKYLKRTKDMFLCYGGDQELVVTSYTDASWNTDPDDSKSQSGYVFILNGAAVSWASSKQCTVAKSSTESEYIAASEASSEAVWMKRFIVELGVVPSALDPFVIYCDNMGAIANAQEPRSHKRLKHIKLRYHSIREYIEDGEVKICKVHTDLNVADPLTKALPRAKHDQHQNAMGVSIAQAWGRLKSLMLKCPIHELPGNVIIDNFYARLSFQDKTLLDTSCSGSFTRNKEEFKRDLLDRIQENTEGWENDKDRESGIIYDYKCIEAFMDTDKFRNMSATYGLDSQVVANLYKAFASHYELPKKNFDKYHEPYKDKVDSSVNKCVVIETVDNVIPEAYIEKTPFPAKMKEYSVISSAVNKSEKKPKEPEEQIKIEPAVAIVKDLVTENVEDGHIIFCEDASNIVSHPNKPKQVSVPMLSVRIGDHCYYGLCDIGASVSAIPYELYTEIMHEIGSCELEDIDVVIHLANRETISPIGIVRDVEVLCGKIKYPADFLVLGSAANCKKEKILTRFAGEPYEFNFSKFTKTPYKADLPSNDFKMEQCASIVLVPNNPLQQHLENSESEAFRKERDELEEIFLRQPILKHDLPVEDLGTTPPPKEDPVFDLKPLPDNLKYAHIDDKKIYPVIISSKLSEIEEERLLEILKKHRGAIGYTLDDLKGISPSICQHAINMEDDAKPVVEHQRRLIPKMKEVVRNEVLKLLEAGIIYPIADSRWVSPVHCVPKKGGMTVVPNDNDELIPQRIVVGYRMCIDFRKVNKVTKKDHYPLPFIDQMLERLSKNTHFCFLDGYSGFSQIAVKAKDQEKTTFTCPYGTYAYRRMPFGLCNAPATFQRCMSAIFHGFCESIVEVFMDDFSVYGNSFDNCLRNLDKVLQRCEETNLVLNWEKCHFMVNEGIVLGHKISERGIEVDRAKVEAIEKMPYPRDVKGIRSVLGHAGFYRRFIKDFSKISKPLTNLLQKDVPFVFDDDCKEAFETLKKALTTAPVVEPPDWNLPFEIMCDASDFAVGAVLGQRVDKKLNFRPYIVDSKVTIHTDHAAIRYLMTKKDAKPRLIRWVLLLQEFDLHIIDRKGADNPVADNLSRLENIAYDPVPVNDSFPNEQLVVIKGALPPALDLDSFPCVEEAIRVADEFCDQYRALKREVEILQEENQRLRRMLEYYSNPSTRPSPPHSGNNESLQVLVQNYKIEKLKLKEILMKRERNPSPSSPKE</sequence>
<evidence type="ECO:0000256" key="9">
    <source>
        <dbReference type="PROSITE-ProRule" id="PRU00047"/>
    </source>
</evidence>
<dbReference type="InterPro" id="IPR013103">
    <property type="entry name" value="RVT_2"/>
</dbReference>
<dbReference type="Gene3D" id="4.10.60.10">
    <property type="entry name" value="Zinc finger, CCHC-type"/>
    <property type="match status" value="1"/>
</dbReference>
<organism evidence="15 16">
    <name type="scientific">Lolium multiflorum</name>
    <name type="common">Italian ryegrass</name>
    <name type="synonym">Lolium perenne subsp. multiflorum</name>
    <dbReference type="NCBI Taxonomy" id="4521"/>
    <lineage>
        <taxon>Eukaryota</taxon>
        <taxon>Viridiplantae</taxon>
        <taxon>Streptophyta</taxon>
        <taxon>Embryophyta</taxon>
        <taxon>Tracheophyta</taxon>
        <taxon>Spermatophyta</taxon>
        <taxon>Magnoliopsida</taxon>
        <taxon>Liliopsida</taxon>
        <taxon>Poales</taxon>
        <taxon>Poaceae</taxon>
        <taxon>BOP clade</taxon>
        <taxon>Pooideae</taxon>
        <taxon>Poodae</taxon>
        <taxon>Poeae</taxon>
        <taxon>Poeae Chloroplast Group 2 (Poeae type)</taxon>
        <taxon>Loliodinae</taxon>
        <taxon>Loliinae</taxon>
        <taxon>Lolium</taxon>
    </lineage>
</organism>
<keyword evidence="10" id="KW-0175">Coiled coil</keyword>
<dbReference type="InterPro" id="IPR043128">
    <property type="entry name" value="Rev_trsase/Diguanyl_cyclase"/>
</dbReference>
<dbReference type="Gene3D" id="3.10.10.10">
    <property type="entry name" value="HIV Type 1 Reverse Transcriptase, subunit A, domain 1"/>
    <property type="match status" value="1"/>
</dbReference>
<evidence type="ECO:0000256" key="6">
    <source>
        <dbReference type="ARBA" id="ARBA00022759"/>
    </source>
</evidence>
<dbReference type="PANTHER" id="PTHR37984">
    <property type="entry name" value="PROTEIN CBG26694"/>
    <property type="match status" value="1"/>
</dbReference>
<dbReference type="InterPro" id="IPR012337">
    <property type="entry name" value="RNaseH-like_sf"/>
</dbReference>
<keyword evidence="7" id="KW-0238">DNA-binding</keyword>
<keyword evidence="6" id="KW-0378">Hydrolase</keyword>
<dbReference type="PROSITE" id="PS50878">
    <property type="entry name" value="RT_POL"/>
    <property type="match status" value="1"/>
</dbReference>
<feature type="coiled-coil region" evidence="10">
    <location>
        <begin position="2365"/>
        <end position="2399"/>
    </location>
</feature>
<dbReference type="GO" id="GO:0008270">
    <property type="term" value="F:zinc ion binding"/>
    <property type="evidence" value="ECO:0007669"/>
    <property type="project" value="UniProtKB-KW"/>
</dbReference>
<dbReference type="InterPro" id="IPR036397">
    <property type="entry name" value="RNaseH_sf"/>
</dbReference>
<evidence type="ECO:0000259" key="14">
    <source>
        <dbReference type="PROSITE" id="PS50994"/>
    </source>
</evidence>
<comment type="caution">
    <text evidence="15">The sequence shown here is derived from an EMBL/GenBank/DDBJ whole genome shotgun (WGS) entry which is preliminary data.</text>
</comment>
<feature type="region of interest" description="Disordered" evidence="11">
    <location>
        <begin position="316"/>
        <end position="346"/>
    </location>
</feature>
<dbReference type="GO" id="GO:0006508">
    <property type="term" value="P:proteolysis"/>
    <property type="evidence" value="ECO:0007669"/>
    <property type="project" value="UniProtKB-KW"/>
</dbReference>
<keyword evidence="6" id="KW-0255">Endonuclease</keyword>
<feature type="non-terminal residue" evidence="15">
    <location>
        <position position="1"/>
    </location>
</feature>
<evidence type="ECO:0000259" key="13">
    <source>
        <dbReference type="PROSITE" id="PS50878"/>
    </source>
</evidence>
<keyword evidence="5" id="KW-0064">Aspartyl protease</keyword>
<dbReference type="GO" id="GO:0003677">
    <property type="term" value="F:DNA binding"/>
    <property type="evidence" value="ECO:0007669"/>
    <property type="project" value="UniProtKB-KW"/>
</dbReference>
<evidence type="ECO:0000256" key="8">
    <source>
        <dbReference type="ARBA" id="ARBA00023268"/>
    </source>
</evidence>
<evidence type="ECO:0000256" key="3">
    <source>
        <dbReference type="ARBA" id="ARBA00022695"/>
    </source>
</evidence>
<dbReference type="Pfam" id="PF22936">
    <property type="entry name" value="Pol_BBD"/>
    <property type="match status" value="1"/>
</dbReference>
<feature type="region of interest" description="Disordered" evidence="11">
    <location>
        <begin position="841"/>
        <end position="887"/>
    </location>
</feature>
<dbReference type="Pfam" id="PF00078">
    <property type="entry name" value="RVT_1"/>
    <property type="match status" value="1"/>
</dbReference>
<dbReference type="SUPFAM" id="SSF53098">
    <property type="entry name" value="Ribonuclease H-like"/>
    <property type="match status" value="1"/>
</dbReference>
<dbReference type="CDD" id="cd01647">
    <property type="entry name" value="RT_LTR"/>
    <property type="match status" value="1"/>
</dbReference>
<dbReference type="EMBL" id="JAUUTY010000005">
    <property type="protein sequence ID" value="KAK1631562.1"/>
    <property type="molecule type" value="Genomic_DNA"/>
</dbReference>
<feature type="compositionally biased region" description="Basic residues" evidence="11">
    <location>
        <begin position="318"/>
        <end position="331"/>
    </location>
</feature>
<evidence type="ECO:0000256" key="10">
    <source>
        <dbReference type="SAM" id="Coils"/>
    </source>
</evidence>
<dbReference type="FunFam" id="3.30.70.270:FF:000026">
    <property type="entry name" value="Transposon Ty3-G Gag-Pol polyprotein"/>
    <property type="match status" value="1"/>
</dbReference>
<feature type="domain" description="Reverse transcriptase" evidence="13">
    <location>
        <begin position="1950"/>
        <end position="2154"/>
    </location>
</feature>
<reference evidence="15" key="1">
    <citation type="submission" date="2023-07" db="EMBL/GenBank/DDBJ databases">
        <title>A chromosome-level genome assembly of Lolium multiflorum.</title>
        <authorList>
            <person name="Chen Y."/>
            <person name="Copetti D."/>
            <person name="Kolliker R."/>
            <person name="Studer B."/>
        </authorList>
    </citation>
    <scope>NUCLEOTIDE SEQUENCE</scope>
    <source>
        <strain evidence="15">02402/16</strain>
        <tissue evidence="15">Leaf</tissue>
    </source>
</reference>
<dbReference type="InterPro" id="IPR021109">
    <property type="entry name" value="Peptidase_aspartic_dom_sf"/>
</dbReference>
<dbReference type="CDD" id="cd09274">
    <property type="entry name" value="RNase_HI_RT_Ty3"/>
    <property type="match status" value="1"/>
</dbReference>
<dbReference type="Pfam" id="PF25597">
    <property type="entry name" value="SH3_retrovirus"/>
    <property type="match status" value="1"/>
</dbReference>
<dbReference type="InterPro" id="IPR043502">
    <property type="entry name" value="DNA/RNA_pol_sf"/>
</dbReference>
<keyword evidence="3" id="KW-0548">Nucleotidyltransferase</keyword>
<feature type="domain" description="Integrase catalytic" evidence="14">
    <location>
        <begin position="579"/>
        <end position="755"/>
    </location>
</feature>
<name>A0AAD8W1L3_LOLMU</name>
<dbReference type="Pfam" id="PF14223">
    <property type="entry name" value="Retrotran_gag_2"/>
    <property type="match status" value="1"/>
</dbReference>
<dbReference type="GO" id="GO:0004519">
    <property type="term" value="F:endonuclease activity"/>
    <property type="evidence" value="ECO:0007669"/>
    <property type="project" value="UniProtKB-KW"/>
</dbReference>
<dbReference type="InterPro" id="IPR057670">
    <property type="entry name" value="SH3_retrovirus"/>
</dbReference>
<dbReference type="PANTHER" id="PTHR37984:SF5">
    <property type="entry name" value="PROTEIN NYNRIN-LIKE"/>
    <property type="match status" value="1"/>
</dbReference>